<evidence type="ECO:0000313" key="2">
    <source>
        <dbReference type="EMBL" id="AFG37161.1"/>
    </source>
</evidence>
<keyword evidence="1" id="KW-0812">Transmembrane</keyword>
<dbReference type="OrthoDB" id="356399at2"/>
<dbReference type="Pfam" id="PF07949">
    <property type="entry name" value="YbbR"/>
    <property type="match status" value="1"/>
</dbReference>
<evidence type="ECO:0000256" key="1">
    <source>
        <dbReference type="SAM" id="Phobius"/>
    </source>
</evidence>
<dbReference type="PATRIC" id="fig|889378.3.peg.1075"/>
<dbReference type="eggNOG" id="COG4856">
    <property type="taxonomic scope" value="Bacteria"/>
</dbReference>
<dbReference type="PANTHER" id="PTHR37804:SF1">
    <property type="entry name" value="CDAA REGULATORY PROTEIN CDAR"/>
    <property type="match status" value="1"/>
</dbReference>
<dbReference type="InterPro" id="IPR012505">
    <property type="entry name" value="YbbR"/>
</dbReference>
<feature type="transmembrane region" description="Helical" evidence="1">
    <location>
        <begin position="20"/>
        <end position="40"/>
    </location>
</feature>
<dbReference type="HOGENOM" id="CLU_053150_0_0_12"/>
<proteinExistence type="predicted"/>
<keyword evidence="1" id="KW-1133">Transmembrane helix</keyword>
<keyword evidence="1" id="KW-0472">Membrane</keyword>
<dbReference type="InterPro" id="IPR053154">
    <property type="entry name" value="c-di-AMP_regulator"/>
</dbReference>
<dbReference type="Gene3D" id="2.170.120.40">
    <property type="entry name" value="YbbR-like domain"/>
    <property type="match status" value="1"/>
</dbReference>
<sequence>MKARGNSLSNRVLDQIIHNWPAKILSIAAAFLLFFFTNLAQLEERFVTVPLEVQLDRDMAAVSSAPTTVRIGIRGEAGRVSTLREEEFSAFVDFRDMDEPGFARAPVQVSPAGTARGIDPLEIRVEPAEVGLELEYRQSRSVEVVPNIEDNPAPGYELRQSFLTPSAVEIEGPESRVAGIESVSTETVSLAGRRDDFNIRVRLERPDPFVSFPGGDTVDYRGIIEERVVLTTFEDIDITVIDLDTEFDLVNALPSGLIRVQGSQLEIEAVQQDQLRLEITASSITEPGRHELQVRPRVPSGLLTLRFEPQTVELVIERVEDES</sequence>
<accession>H9UI18</accession>
<dbReference type="Proteomes" id="UP000007383">
    <property type="component" value="Chromosome"/>
</dbReference>
<protein>
    <submittedName>
        <fullName evidence="2">YbbR-like protein</fullName>
    </submittedName>
</protein>
<gene>
    <name evidence="2" type="ordered locus">Spiaf_1074</name>
</gene>
<dbReference type="EMBL" id="CP003282">
    <property type="protein sequence ID" value="AFG37161.1"/>
    <property type="molecule type" value="Genomic_DNA"/>
</dbReference>
<dbReference type="AlphaFoldDB" id="H9UI18"/>
<dbReference type="PANTHER" id="PTHR37804">
    <property type="entry name" value="CDAA REGULATORY PROTEIN CDAR"/>
    <property type="match status" value="1"/>
</dbReference>
<keyword evidence="3" id="KW-1185">Reference proteome</keyword>
<dbReference type="Gene3D" id="2.170.120.30">
    <property type="match status" value="2"/>
</dbReference>
<name>H9UI18_SPIAZ</name>
<dbReference type="KEGG" id="sfc:Spiaf_1074"/>
<dbReference type="STRING" id="889378.Spiaf_1074"/>
<evidence type="ECO:0000313" key="3">
    <source>
        <dbReference type="Proteomes" id="UP000007383"/>
    </source>
</evidence>
<organism evidence="2 3">
    <name type="scientific">Spirochaeta africana (strain ATCC 700263 / DSM 8902 / Z-7692)</name>
    <dbReference type="NCBI Taxonomy" id="889378"/>
    <lineage>
        <taxon>Bacteria</taxon>
        <taxon>Pseudomonadati</taxon>
        <taxon>Spirochaetota</taxon>
        <taxon>Spirochaetia</taxon>
        <taxon>Spirochaetales</taxon>
        <taxon>Spirochaetaceae</taxon>
        <taxon>Spirochaeta</taxon>
    </lineage>
</organism>
<reference evidence="3" key="1">
    <citation type="journal article" date="2013" name="Stand. Genomic Sci.">
        <title>Complete genome sequence of the halophilic bacterium Spirochaeta africana type strain (Z-7692(T)) from the alkaline Lake Magadi in the East African Rift.</title>
        <authorList>
            <person name="Liolos K."/>
            <person name="Abt B."/>
            <person name="Scheuner C."/>
            <person name="Teshima H."/>
            <person name="Held B."/>
            <person name="Lapidus A."/>
            <person name="Nolan M."/>
            <person name="Lucas S."/>
            <person name="Deshpande S."/>
            <person name="Cheng J.F."/>
            <person name="Tapia R."/>
            <person name="Goodwin L.A."/>
            <person name="Pitluck S."/>
            <person name="Pagani I."/>
            <person name="Ivanova N."/>
            <person name="Mavromatis K."/>
            <person name="Mikhailova N."/>
            <person name="Huntemann M."/>
            <person name="Pati A."/>
            <person name="Chen A."/>
            <person name="Palaniappan K."/>
            <person name="Land M."/>
            <person name="Rohde M."/>
            <person name="Tindall B.J."/>
            <person name="Detter J.C."/>
            <person name="Goker M."/>
            <person name="Bristow J."/>
            <person name="Eisen J.A."/>
            <person name="Markowitz V."/>
            <person name="Hugenholtz P."/>
            <person name="Woyke T."/>
            <person name="Klenk H.P."/>
            <person name="Kyrpides N.C."/>
        </authorList>
    </citation>
    <scope>NUCLEOTIDE SEQUENCE</scope>
    <source>
        <strain evidence="3">ATCC 700263 / DSM 8902 / Z-7692</strain>
    </source>
</reference>